<protein>
    <submittedName>
        <fullName evidence="3">MBL fold metallo-hydrolase</fullName>
    </submittedName>
</protein>
<evidence type="ECO:0000313" key="4">
    <source>
        <dbReference type="Proteomes" id="UP001301442"/>
    </source>
</evidence>
<dbReference type="Gene3D" id="3.60.15.10">
    <property type="entry name" value="Ribonuclease Z/Hydroxyacylglutathione hydrolase-like"/>
    <property type="match status" value="1"/>
</dbReference>
<feature type="domain" description="Metallo-beta-lactamase" evidence="2">
    <location>
        <begin position="81"/>
        <end position="251"/>
    </location>
</feature>
<dbReference type="SMART" id="SM00849">
    <property type="entry name" value="Lactamase_B"/>
    <property type="match status" value="1"/>
</dbReference>
<comment type="similarity">
    <text evidence="1">Belongs to the metallo-beta-lactamase superfamily. Class-B beta-lactamase family.</text>
</comment>
<dbReference type="InterPro" id="IPR036866">
    <property type="entry name" value="RibonucZ/Hydroxyglut_hydro"/>
</dbReference>
<gene>
    <name evidence="3" type="ORF">RI844_13370</name>
</gene>
<sequence>MRQILLSGIILFSTGCSSIQTVDARDKSNNSFKVTGSILQEKKWIHGASDCTTNTDPAIEVFRYEQASYILRQNKCLNFEAPFIYVLFGDEKIVVLDTGATESAQEFPIYKTIKSLIAEHSNLDGNTNRELLVIHSHSHSDHYSGDEQFKGQANITLVEPNADAVAKFFTFNESGELNIDLGGRELTIISTPGHQEEAISVYDNQTKWLLTGDTFYPGYVYVKNWNTYKNSIAKLVEFSSTHEVSAVLGAHIEMTDKAGEYYPIGTTYQPNESSLVLTAEDLAALHTQLQESDEKHKVIFAKFIVVPMSLFQKTLSNIARWLTQ</sequence>
<dbReference type="EMBL" id="CP136600">
    <property type="protein sequence ID" value="WOH36357.1"/>
    <property type="molecule type" value="Genomic_DNA"/>
</dbReference>
<evidence type="ECO:0000256" key="1">
    <source>
        <dbReference type="ARBA" id="ARBA00005250"/>
    </source>
</evidence>
<evidence type="ECO:0000313" key="3">
    <source>
        <dbReference type="EMBL" id="WOH36357.1"/>
    </source>
</evidence>
<proteinExistence type="inferred from homology"/>
<dbReference type="PANTHER" id="PTHR42951">
    <property type="entry name" value="METALLO-BETA-LACTAMASE DOMAIN-CONTAINING"/>
    <property type="match status" value="1"/>
</dbReference>
<organism evidence="3 4">
    <name type="scientific">Thalassotalea fonticola</name>
    <dbReference type="NCBI Taxonomy" id="3065649"/>
    <lineage>
        <taxon>Bacteria</taxon>
        <taxon>Pseudomonadati</taxon>
        <taxon>Pseudomonadota</taxon>
        <taxon>Gammaproteobacteria</taxon>
        <taxon>Alteromonadales</taxon>
        <taxon>Colwelliaceae</taxon>
        <taxon>Thalassotalea</taxon>
    </lineage>
</organism>
<dbReference type="InterPro" id="IPR050855">
    <property type="entry name" value="NDM-1-like"/>
</dbReference>
<dbReference type="PROSITE" id="PS51257">
    <property type="entry name" value="PROKAR_LIPOPROTEIN"/>
    <property type="match status" value="1"/>
</dbReference>
<keyword evidence="4" id="KW-1185">Reference proteome</keyword>
<dbReference type="SUPFAM" id="SSF56281">
    <property type="entry name" value="Metallo-hydrolase/oxidoreductase"/>
    <property type="match status" value="1"/>
</dbReference>
<evidence type="ECO:0000259" key="2">
    <source>
        <dbReference type="SMART" id="SM00849"/>
    </source>
</evidence>
<name>A0ABZ0GKG4_9GAMM</name>
<dbReference type="PANTHER" id="PTHR42951:SF4">
    <property type="entry name" value="ACYL-COENZYME A THIOESTERASE MBLAC2"/>
    <property type="match status" value="1"/>
</dbReference>
<reference evidence="3 4" key="1">
    <citation type="submission" date="2023-09" db="EMBL/GenBank/DDBJ databases">
        <authorList>
            <person name="Qi X."/>
        </authorList>
    </citation>
    <scope>NUCLEOTIDE SEQUENCE [LARGE SCALE GENOMIC DNA]</scope>
    <source>
        <strain evidence="3 4">S1-1</strain>
    </source>
</reference>
<dbReference type="Pfam" id="PF00753">
    <property type="entry name" value="Lactamase_B"/>
    <property type="match status" value="1"/>
</dbReference>
<accession>A0ABZ0GKG4</accession>
<dbReference type="Proteomes" id="UP001301442">
    <property type="component" value="Chromosome"/>
</dbReference>
<dbReference type="RefSeq" id="WP_348395170.1">
    <property type="nucleotide sequence ID" value="NZ_CP136600.1"/>
</dbReference>
<dbReference type="InterPro" id="IPR001279">
    <property type="entry name" value="Metallo-B-lactamas"/>
</dbReference>